<protein>
    <submittedName>
        <fullName evidence="1">Uncharacterized conserved protein YjbJ, UPF0337 family</fullName>
    </submittedName>
</protein>
<name>A0A1I3VSC8_9HYPH</name>
<evidence type="ECO:0000313" key="2">
    <source>
        <dbReference type="Proteomes" id="UP000198755"/>
    </source>
</evidence>
<accession>A0A1I3VSC8</accession>
<evidence type="ECO:0000313" key="1">
    <source>
        <dbReference type="EMBL" id="SFJ98314.1"/>
    </source>
</evidence>
<dbReference type="RefSeq" id="WP_244532011.1">
    <property type="nucleotide sequence ID" value="NZ_FOSN01000001.1"/>
</dbReference>
<dbReference type="AlphaFoldDB" id="A0A1I3VSC8"/>
<keyword evidence="2" id="KW-1185">Reference proteome</keyword>
<reference evidence="1 2" key="1">
    <citation type="submission" date="2016-10" db="EMBL/GenBank/DDBJ databases">
        <authorList>
            <person name="de Groot N.N."/>
        </authorList>
    </citation>
    <scope>NUCLEOTIDE SEQUENCE [LARGE SCALE GENOMIC DNA]</scope>
    <source>
        <strain evidence="1 2">NE2</strain>
    </source>
</reference>
<dbReference type="STRING" id="1612308.SAMN05444581_10183"/>
<dbReference type="InterPro" id="IPR036629">
    <property type="entry name" value="YjbJ_sf"/>
</dbReference>
<dbReference type="PANTHER" id="PTHR34977:SF1">
    <property type="entry name" value="UPF0337 PROTEIN YJBJ"/>
    <property type="match status" value="1"/>
</dbReference>
<dbReference type="EMBL" id="FOSN01000001">
    <property type="protein sequence ID" value="SFJ98314.1"/>
    <property type="molecule type" value="Genomic_DNA"/>
</dbReference>
<dbReference type="InterPro" id="IPR050423">
    <property type="entry name" value="UPF0337_stress_rsp"/>
</dbReference>
<dbReference type="PANTHER" id="PTHR34977">
    <property type="entry name" value="UPF0337 PROTEIN YJBJ"/>
    <property type="match status" value="1"/>
</dbReference>
<dbReference type="SUPFAM" id="SSF69047">
    <property type="entry name" value="Hypothetical protein YjbJ"/>
    <property type="match status" value="2"/>
</dbReference>
<gene>
    <name evidence="1" type="ORF">SAMN05444581_10183</name>
</gene>
<dbReference type="Gene3D" id="1.10.1470.10">
    <property type="entry name" value="YjbJ"/>
    <property type="match status" value="2"/>
</dbReference>
<sequence length="137" mass="16304">MDWDHLEQNWKTFAATVKAKWDKLSEEEIANLKGRREHLEAKIQEVYGHAKEEIAKDVDEWTASLKARSEEWEHIEKNWIEYAGTVKAKWDKLSEQEIADLKGKRDQLEARIYELYGHAKEQIKKDVDEWISVLKRP</sequence>
<dbReference type="Proteomes" id="UP000198755">
    <property type="component" value="Unassembled WGS sequence"/>
</dbReference>
<proteinExistence type="predicted"/>
<organism evidence="1 2">
    <name type="scientific">Methylocapsa palsarum</name>
    <dbReference type="NCBI Taxonomy" id="1612308"/>
    <lineage>
        <taxon>Bacteria</taxon>
        <taxon>Pseudomonadati</taxon>
        <taxon>Pseudomonadota</taxon>
        <taxon>Alphaproteobacteria</taxon>
        <taxon>Hyphomicrobiales</taxon>
        <taxon>Beijerinckiaceae</taxon>
        <taxon>Methylocapsa</taxon>
    </lineage>
</organism>